<accession>A0A235BB80</accession>
<dbReference type="Gene3D" id="3.30.2310.20">
    <property type="entry name" value="RelE-like"/>
    <property type="match status" value="1"/>
</dbReference>
<comment type="caution">
    <text evidence="1">The sequence shown here is derived from an EMBL/GenBank/DDBJ whole genome shotgun (WGS) entry which is preliminary data.</text>
</comment>
<proteinExistence type="predicted"/>
<dbReference type="AlphaFoldDB" id="A0A235BB80"/>
<sequence>MSLTCKLILKQPATKFIKKQDKKTQIRILEALEGLRKVPPEGDVKKLKGEQQTFRLRIGTNRALFSLDHDQKRVIILTIGNRGDIYKG</sequence>
<dbReference type="EMBL" id="NOWF01000002">
    <property type="protein sequence ID" value="OYD09137.1"/>
    <property type="molecule type" value="Genomic_DNA"/>
</dbReference>
<evidence type="ECO:0000313" key="2">
    <source>
        <dbReference type="Proteomes" id="UP000215459"/>
    </source>
</evidence>
<organism evidence="1 2">
    <name type="scientific">Paludifilum halophilum</name>
    <dbReference type="NCBI Taxonomy" id="1642702"/>
    <lineage>
        <taxon>Bacteria</taxon>
        <taxon>Bacillati</taxon>
        <taxon>Bacillota</taxon>
        <taxon>Bacilli</taxon>
        <taxon>Bacillales</taxon>
        <taxon>Thermoactinomycetaceae</taxon>
        <taxon>Paludifilum</taxon>
    </lineage>
</organism>
<gene>
    <name evidence="1" type="ORF">CHM34_05070</name>
</gene>
<name>A0A235BB80_9BACL</name>
<evidence type="ECO:0000313" key="1">
    <source>
        <dbReference type="EMBL" id="OYD09137.1"/>
    </source>
</evidence>
<protein>
    <submittedName>
        <fullName evidence="1">Plasmid stabilization protein</fullName>
    </submittedName>
</protein>
<keyword evidence="2" id="KW-1185">Reference proteome</keyword>
<dbReference type="PANTHER" id="PTHR38813">
    <property type="match status" value="1"/>
</dbReference>
<dbReference type="PANTHER" id="PTHR38813:SF1">
    <property type="entry name" value="TOXIN RELE1-RELATED"/>
    <property type="match status" value="1"/>
</dbReference>
<dbReference type="SUPFAM" id="SSF143011">
    <property type="entry name" value="RelE-like"/>
    <property type="match status" value="1"/>
</dbReference>
<dbReference type="OrthoDB" id="9805098at2"/>
<dbReference type="InterPro" id="IPR035093">
    <property type="entry name" value="RelE/ParE_toxin_dom_sf"/>
</dbReference>
<reference evidence="1 2" key="1">
    <citation type="submission" date="2017-07" db="EMBL/GenBank/DDBJ databases">
        <title>The genome sequence of Paludifilum halophilum highlights mechanisms for microbial adaptation to high salt environemnts.</title>
        <authorList>
            <person name="Belbahri L."/>
        </authorList>
    </citation>
    <scope>NUCLEOTIDE SEQUENCE [LARGE SCALE GENOMIC DNA]</scope>
    <source>
        <strain evidence="1 2">DSM 102817</strain>
    </source>
</reference>
<dbReference type="RefSeq" id="WP_094263486.1">
    <property type="nucleotide sequence ID" value="NZ_NOWF01000002.1"/>
</dbReference>
<dbReference type="InterPro" id="IPR052747">
    <property type="entry name" value="TA_system_RelE_toxin"/>
</dbReference>
<dbReference type="Proteomes" id="UP000215459">
    <property type="component" value="Unassembled WGS sequence"/>
</dbReference>